<dbReference type="AlphaFoldDB" id="K2AEE9"/>
<protein>
    <recommendedName>
        <fullName evidence="2">Bacterial type II secretion system protein E domain-containing protein</fullName>
    </recommendedName>
</protein>
<comment type="similarity">
    <text evidence="1">Belongs to the GSP E family.</text>
</comment>
<dbReference type="InterPro" id="IPR006321">
    <property type="entry name" value="PilT/PilU"/>
</dbReference>
<evidence type="ECO:0000259" key="2">
    <source>
        <dbReference type="Pfam" id="PF00437"/>
    </source>
</evidence>
<dbReference type="InterPro" id="IPR050921">
    <property type="entry name" value="T4SS_GSP_E_ATPase"/>
</dbReference>
<name>K2AEE9_9BACT</name>
<dbReference type="PANTHER" id="PTHR30486">
    <property type="entry name" value="TWITCHING MOTILITY PROTEIN PILT"/>
    <property type="match status" value="1"/>
</dbReference>
<evidence type="ECO:0000256" key="1">
    <source>
        <dbReference type="ARBA" id="ARBA00006611"/>
    </source>
</evidence>
<organism evidence="3">
    <name type="scientific">uncultured bacterium</name>
    <name type="common">gcode 4</name>
    <dbReference type="NCBI Taxonomy" id="1234023"/>
    <lineage>
        <taxon>Bacteria</taxon>
        <taxon>environmental samples</taxon>
    </lineage>
</organism>
<evidence type="ECO:0000313" key="3">
    <source>
        <dbReference type="EMBL" id="EKD66430.1"/>
    </source>
</evidence>
<sequence length="363" mass="42880">MLENVIIKDYSVRDALLWVVIENKWSDFYYTVGTYPAIKISGEIVSINEWIEKVTAEDTKNFAKSLITAEQHEKLLISKNLDFSFLFQQSRFRWNISFQMGYYMVVLRLLSDKIPSIEDLNLPFIYTDITKKWQWLVLVTGPTWSGKSTTLAAMINEINTNYAKHIITIEDPIEYVHEHKMSIVEQKEIWRDVPDYNIALIWAMRQNPQVILFWEMRNAKEIEMALTLAETWHLVFSTLHTRSAYQTISRIIDSFPGDQQNQVRMQLADTLAWVFSQRLLRKSDGSWVKLVKEILIKNTAVSNLIRENELHQIPSVMQMYWVEWMQVLEQDLLQFINEGEISLEEWLKYANNPRFLKDNANIN</sequence>
<proteinExistence type="inferred from homology"/>
<dbReference type="PANTHER" id="PTHR30486:SF16">
    <property type="entry name" value="TWITCHING MOTILITY PROTEIN PILT"/>
    <property type="match status" value="1"/>
</dbReference>
<gene>
    <name evidence="3" type="ORF">ACD_49C00042G0003</name>
</gene>
<dbReference type="Gene3D" id="3.40.50.300">
    <property type="entry name" value="P-loop containing nucleotide triphosphate hydrolases"/>
    <property type="match status" value="1"/>
</dbReference>
<comment type="caution">
    <text evidence="3">The sequence shown here is derived from an EMBL/GenBank/DDBJ whole genome shotgun (WGS) entry which is preliminary data.</text>
</comment>
<feature type="domain" description="Bacterial type II secretion system protein E" evidence="2">
    <location>
        <begin position="128"/>
        <end position="285"/>
    </location>
</feature>
<dbReference type="GO" id="GO:0005524">
    <property type="term" value="F:ATP binding"/>
    <property type="evidence" value="ECO:0007669"/>
    <property type="project" value="InterPro"/>
</dbReference>
<dbReference type="InterPro" id="IPR001482">
    <property type="entry name" value="T2SS/T4SS_dom"/>
</dbReference>
<dbReference type="EMBL" id="AMFJ01021628">
    <property type="protein sequence ID" value="EKD66430.1"/>
    <property type="molecule type" value="Genomic_DNA"/>
</dbReference>
<reference evidence="3" key="1">
    <citation type="journal article" date="2012" name="Science">
        <title>Fermentation, hydrogen, and sulfur metabolism in multiple uncultivated bacterial phyla.</title>
        <authorList>
            <person name="Wrighton K.C."/>
            <person name="Thomas B.C."/>
            <person name="Sharon I."/>
            <person name="Miller C.S."/>
            <person name="Castelle C.J."/>
            <person name="VerBerkmoes N.C."/>
            <person name="Wilkins M.J."/>
            <person name="Hettich R.L."/>
            <person name="Lipton M.S."/>
            <person name="Williams K.H."/>
            <person name="Long P.E."/>
            <person name="Banfield J.F."/>
        </authorList>
    </citation>
    <scope>NUCLEOTIDE SEQUENCE [LARGE SCALE GENOMIC DNA]</scope>
</reference>
<dbReference type="NCBIfam" id="TIGR01420">
    <property type="entry name" value="pilT_fam"/>
    <property type="match status" value="1"/>
</dbReference>
<dbReference type="CDD" id="cd01131">
    <property type="entry name" value="PilT"/>
    <property type="match status" value="1"/>
</dbReference>
<dbReference type="Gene3D" id="3.30.450.90">
    <property type="match status" value="1"/>
</dbReference>
<dbReference type="Pfam" id="PF00437">
    <property type="entry name" value="T2SSE"/>
    <property type="match status" value="1"/>
</dbReference>
<dbReference type="SUPFAM" id="SSF52540">
    <property type="entry name" value="P-loop containing nucleoside triphosphate hydrolases"/>
    <property type="match status" value="1"/>
</dbReference>
<accession>K2AEE9</accession>
<dbReference type="InterPro" id="IPR027417">
    <property type="entry name" value="P-loop_NTPase"/>
</dbReference>
<dbReference type="GO" id="GO:0016887">
    <property type="term" value="F:ATP hydrolysis activity"/>
    <property type="evidence" value="ECO:0007669"/>
    <property type="project" value="InterPro"/>
</dbReference>